<feature type="domain" description="Menorin-like" evidence="2">
    <location>
        <begin position="1"/>
        <end position="192"/>
    </location>
</feature>
<dbReference type="PANTHER" id="PTHR21184:SF6">
    <property type="entry name" value="CONSERVED PLASMA MEMBRANE PROTEIN"/>
    <property type="match status" value="1"/>
</dbReference>
<evidence type="ECO:0000256" key="1">
    <source>
        <dbReference type="ARBA" id="ARBA00044953"/>
    </source>
</evidence>
<dbReference type="EMBL" id="BRYB01004678">
    <property type="protein sequence ID" value="GMI35048.1"/>
    <property type="molecule type" value="Genomic_DNA"/>
</dbReference>
<evidence type="ECO:0000313" key="4">
    <source>
        <dbReference type="Proteomes" id="UP001165060"/>
    </source>
</evidence>
<dbReference type="Proteomes" id="UP001165060">
    <property type="component" value="Unassembled WGS sequence"/>
</dbReference>
<dbReference type="PANTHER" id="PTHR21184">
    <property type="entry name" value="MENORIN (DENDRITIC BRANCHING PROTEIN)"/>
    <property type="match status" value="1"/>
</dbReference>
<proteinExistence type="inferred from homology"/>
<name>A0ABQ6MWN3_9STRA</name>
<sequence length="237" mass="25057">MAHPPSRDSDLPFADFLRACLANDPPKHVKCDFKEPEVVSPCLSLISSLVSSSPPNPNQSIPNQSIFLNADVLPGPGKRGDPPTMPADAFVEACLSLSPPQPLSLGWSTNVARVYNPGGYYLPADAGAMRALCEKHGLPGRAPVVFAANFRVAMRDPTALKGLLGDLPGTQLLLWTGTGEPAVRGGEVEAARDYFEREGLLERVGFDCLVAGGGVEAAVAASKIVVINVINWFRGLA</sequence>
<dbReference type="InterPro" id="IPR019356">
    <property type="entry name" value="Menorin_dom"/>
</dbReference>
<comment type="caution">
    <text evidence="3">The sequence shown here is derived from an EMBL/GenBank/DDBJ whole genome shotgun (WGS) entry which is preliminary data.</text>
</comment>
<gene>
    <name evidence="3" type="ORF">TeGR_g97</name>
</gene>
<dbReference type="Pfam" id="PF10223">
    <property type="entry name" value="Menorin_N"/>
    <property type="match status" value="1"/>
</dbReference>
<accession>A0ABQ6MWN3</accession>
<keyword evidence="4" id="KW-1185">Reference proteome</keyword>
<evidence type="ECO:0000259" key="2">
    <source>
        <dbReference type="Pfam" id="PF10223"/>
    </source>
</evidence>
<comment type="similarity">
    <text evidence="1">Belongs to the menorin family.</text>
</comment>
<protein>
    <recommendedName>
        <fullName evidence="2">Menorin-like domain-containing protein</fullName>
    </recommendedName>
</protein>
<reference evidence="3 4" key="1">
    <citation type="journal article" date="2023" name="Commun. Biol.">
        <title>Genome analysis of Parmales, the sister group of diatoms, reveals the evolutionary specialization of diatoms from phago-mixotrophs to photoautotrophs.</title>
        <authorList>
            <person name="Ban H."/>
            <person name="Sato S."/>
            <person name="Yoshikawa S."/>
            <person name="Yamada K."/>
            <person name="Nakamura Y."/>
            <person name="Ichinomiya M."/>
            <person name="Sato N."/>
            <person name="Blanc-Mathieu R."/>
            <person name="Endo H."/>
            <person name="Kuwata A."/>
            <person name="Ogata H."/>
        </authorList>
    </citation>
    <scope>NUCLEOTIDE SEQUENCE [LARGE SCALE GENOMIC DNA]</scope>
</reference>
<organism evidence="3 4">
    <name type="scientific">Tetraparma gracilis</name>
    <dbReference type="NCBI Taxonomy" id="2962635"/>
    <lineage>
        <taxon>Eukaryota</taxon>
        <taxon>Sar</taxon>
        <taxon>Stramenopiles</taxon>
        <taxon>Ochrophyta</taxon>
        <taxon>Bolidophyceae</taxon>
        <taxon>Parmales</taxon>
        <taxon>Triparmaceae</taxon>
        <taxon>Tetraparma</taxon>
    </lineage>
</organism>
<evidence type="ECO:0000313" key="3">
    <source>
        <dbReference type="EMBL" id="GMI35048.1"/>
    </source>
</evidence>